<protein>
    <submittedName>
        <fullName evidence="9">DUF421 domain-containing protein</fullName>
    </submittedName>
</protein>
<keyword evidence="5 7" id="KW-1133">Transmembrane helix</keyword>
<dbReference type="Proteomes" id="UP001597237">
    <property type="component" value="Unassembled WGS sequence"/>
</dbReference>
<feature type="transmembrane region" description="Helical" evidence="7">
    <location>
        <begin position="71"/>
        <end position="93"/>
    </location>
</feature>
<keyword evidence="3" id="KW-1003">Cell membrane</keyword>
<comment type="similarity">
    <text evidence="2">Belongs to the UPF0702 family.</text>
</comment>
<dbReference type="InterPro" id="IPR023090">
    <property type="entry name" value="UPF0702_alpha/beta_dom_sf"/>
</dbReference>
<accession>A0ABW4N4V5</accession>
<evidence type="ECO:0000256" key="5">
    <source>
        <dbReference type="ARBA" id="ARBA00022989"/>
    </source>
</evidence>
<name>A0ABW4N4V5_9CAUL</name>
<evidence type="ECO:0000256" key="2">
    <source>
        <dbReference type="ARBA" id="ARBA00006448"/>
    </source>
</evidence>
<dbReference type="Pfam" id="PF04239">
    <property type="entry name" value="DUF421"/>
    <property type="match status" value="1"/>
</dbReference>
<comment type="caution">
    <text evidence="9">The sequence shown here is derived from an EMBL/GenBank/DDBJ whole genome shotgun (WGS) entry which is preliminary data.</text>
</comment>
<evidence type="ECO:0000256" key="4">
    <source>
        <dbReference type="ARBA" id="ARBA00022692"/>
    </source>
</evidence>
<sequence>MDALTDIFGRSGEELTWLQMSARAVVVFAFGVALVRIASKRAFGKWDALDIIVSIMIGSNLSRALTGNAPLLPTMAASLTLILLHAALAHLAVRIRPLGPFLKGSAARLVTDGEVDEKALRRHGIGRRDLEEALRCSGVEDLAEVRSVWIERNGSISVVKD</sequence>
<gene>
    <name evidence="9" type="ORF">ACFSC0_12765</name>
</gene>
<keyword evidence="6 7" id="KW-0472">Membrane</keyword>
<evidence type="ECO:0000256" key="7">
    <source>
        <dbReference type="SAM" id="Phobius"/>
    </source>
</evidence>
<dbReference type="InterPro" id="IPR007353">
    <property type="entry name" value="DUF421"/>
</dbReference>
<evidence type="ECO:0000256" key="1">
    <source>
        <dbReference type="ARBA" id="ARBA00004651"/>
    </source>
</evidence>
<dbReference type="RefSeq" id="WP_377283778.1">
    <property type="nucleotide sequence ID" value="NZ_JBHRSI010000009.1"/>
</dbReference>
<organism evidence="9 10">
    <name type="scientific">Phenylobacterium terrae</name>
    <dbReference type="NCBI Taxonomy" id="2665495"/>
    <lineage>
        <taxon>Bacteria</taxon>
        <taxon>Pseudomonadati</taxon>
        <taxon>Pseudomonadota</taxon>
        <taxon>Alphaproteobacteria</taxon>
        <taxon>Caulobacterales</taxon>
        <taxon>Caulobacteraceae</taxon>
        <taxon>Phenylobacterium</taxon>
    </lineage>
</organism>
<dbReference type="PANTHER" id="PTHR34582">
    <property type="entry name" value="UPF0702 TRANSMEMBRANE PROTEIN YCAP"/>
    <property type="match status" value="1"/>
</dbReference>
<feature type="domain" description="YetF C-terminal" evidence="8">
    <location>
        <begin position="96"/>
        <end position="160"/>
    </location>
</feature>
<evidence type="ECO:0000313" key="9">
    <source>
        <dbReference type="EMBL" id="MFD1784270.1"/>
    </source>
</evidence>
<dbReference type="PANTHER" id="PTHR34582:SF6">
    <property type="entry name" value="UPF0702 TRANSMEMBRANE PROTEIN YCAP"/>
    <property type="match status" value="1"/>
</dbReference>
<proteinExistence type="inferred from homology"/>
<evidence type="ECO:0000313" key="10">
    <source>
        <dbReference type="Proteomes" id="UP001597237"/>
    </source>
</evidence>
<evidence type="ECO:0000256" key="6">
    <source>
        <dbReference type="ARBA" id="ARBA00023136"/>
    </source>
</evidence>
<keyword evidence="4 7" id="KW-0812">Transmembrane</keyword>
<evidence type="ECO:0000259" key="8">
    <source>
        <dbReference type="Pfam" id="PF04239"/>
    </source>
</evidence>
<dbReference type="EMBL" id="JBHUEY010000001">
    <property type="protein sequence ID" value="MFD1784270.1"/>
    <property type="molecule type" value="Genomic_DNA"/>
</dbReference>
<evidence type="ECO:0000256" key="3">
    <source>
        <dbReference type="ARBA" id="ARBA00022475"/>
    </source>
</evidence>
<comment type="subcellular location">
    <subcellularLocation>
        <location evidence="1">Cell membrane</location>
        <topology evidence="1">Multi-pass membrane protein</topology>
    </subcellularLocation>
</comment>
<reference evidence="10" key="1">
    <citation type="journal article" date="2019" name="Int. J. Syst. Evol. Microbiol.">
        <title>The Global Catalogue of Microorganisms (GCM) 10K type strain sequencing project: providing services to taxonomists for standard genome sequencing and annotation.</title>
        <authorList>
            <consortium name="The Broad Institute Genomics Platform"/>
            <consortium name="The Broad Institute Genome Sequencing Center for Infectious Disease"/>
            <person name="Wu L."/>
            <person name="Ma J."/>
        </authorList>
    </citation>
    <scope>NUCLEOTIDE SEQUENCE [LARGE SCALE GENOMIC DNA]</scope>
    <source>
        <strain evidence="10">DFY28</strain>
    </source>
</reference>
<keyword evidence="10" id="KW-1185">Reference proteome</keyword>
<feature type="transmembrane region" description="Helical" evidence="7">
    <location>
        <begin position="20"/>
        <end position="39"/>
    </location>
</feature>
<dbReference type="Gene3D" id="3.30.240.20">
    <property type="entry name" value="bsu07140 like domains"/>
    <property type="match status" value="1"/>
</dbReference>